<reference evidence="2 3" key="1">
    <citation type="submission" date="2015-01" db="EMBL/GenBank/DDBJ databases">
        <authorList>
            <person name="Xiang T."/>
            <person name="Song Y."/>
            <person name="Huang L."/>
            <person name="Wang B."/>
            <person name="Wu P."/>
        </authorList>
    </citation>
    <scope>NUCLEOTIDE SEQUENCE [LARGE SCALE GENOMIC DNA]</scope>
    <source>
        <strain evidence="2 3">Ccy74</strain>
    </source>
</reference>
<feature type="transmembrane region" description="Helical" evidence="1">
    <location>
        <begin position="20"/>
        <end position="42"/>
    </location>
</feature>
<feature type="transmembrane region" description="Helical" evidence="1">
    <location>
        <begin position="70"/>
        <end position="94"/>
    </location>
</feature>
<keyword evidence="1" id="KW-0812">Transmembrane</keyword>
<sequence length="262" mass="28791">MKQLIQAIEAELIKVKRAKILWATFIAFGIAPVMGAVFIFVMQNGDMSAKASALIVKAEAMNLQANWESYIGILTQAVGIGGVLLFGFVIGWIFGREYSDKTAKDLLALPTSRTTILNAKFMVCFFWCLLLVLSNLLLAFVFGMLLQLPPASTNTLAQLLIDYFITTFLAVLVSVPIAFFALWGKGYLAPLGFVMLTLVFSQIIAATGYGAYFPWAVPGLYSGVAIQYKLSLNCLSYAILLLTSITGYIATIIYWNRTDQTQ</sequence>
<dbReference type="EMBL" id="CDOG01000035">
    <property type="protein sequence ID" value="CEN40370.1"/>
    <property type="molecule type" value="Genomic_DNA"/>
</dbReference>
<keyword evidence="1" id="KW-0472">Membrane</keyword>
<evidence type="ECO:0000313" key="3">
    <source>
        <dbReference type="Proteomes" id="UP000038083"/>
    </source>
</evidence>
<dbReference type="PANTHER" id="PTHR37305">
    <property type="entry name" value="INTEGRAL MEMBRANE PROTEIN-RELATED"/>
    <property type="match status" value="1"/>
</dbReference>
<protein>
    <recommendedName>
        <fullName evidence="4">Bacitracin ABC transporter permease</fullName>
    </recommendedName>
</protein>
<dbReference type="PANTHER" id="PTHR37305:SF1">
    <property type="entry name" value="MEMBRANE PROTEIN"/>
    <property type="match status" value="1"/>
</dbReference>
<keyword evidence="1" id="KW-1133">Transmembrane helix</keyword>
<proteinExistence type="predicted"/>
<dbReference type="Pfam" id="PF12730">
    <property type="entry name" value="ABC2_membrane_4"/>
    <property type="match status" value="1"/>
</dbReference>
<feature type="transmembrane region" description="Helical" evidence="1">
    <location>
        <begin position="235"/>
        <end position="255"/>
    </location>
</feature>
<evidence type="ECO:0008006" key="4">
    <source>
        <dbReference type="Google" id="ProtNLM"/>
    </source>
</evidence>
<evidence type="ECO:0000313" key="2">
    <source>
        <dbReference type="EMBL" id="CEN40370.1"/>
    </source>
</evidence>
<name>A0A0B7HM63_9FLAO</name>
<dbReference type="Proteomes" id="UP000038083">
    <property type="component" value="Unassembled WGS sequence"/>
</dbReference>
<evidence type="ECO:0000256" key="1">
    <source>
        <dbReference type="SAM" id="Phobius"/>
    </source>
</evidence>
<accession>A0A0B7HM63</accession>
<gene>
    <name evidence="2" type="ORF">CCYN74_400004</name>
</gene>
<feature type="transmembrane region" description="Helical" evidence="1">
    <location>
        <begin position="121"/>
        <end position="143"/>
    </location>
</feature>
<feature type="transmembrane region" description="Helical" evidence="1">
    <location>
        <begin position="163"/>
        <end position="184"/>
    </location>
</feature>
<dbReference type="OrthoDB" id="4336274at2"/>
<dbReference type="AlphaFoldDB" id="A0A0B7HM63"/>
<organism evidence="2 3">
    <name type="scientific">Capnocytophaga cynodegmi</name>
    <dbReference type="NCBI Taxonomy" id="28189"/>
    <lineage>
        <taxon>Bacteria</taxon>
        <taxon>Pseudomonadati</taxon>
        <taxon>Bacteroidota</taxon>
        <taxon>Flavobacteriia</taxon>
        <taxon>Flavobacteriales</taxon>
        <taxon>Flavobacteriaceae</taxon>
        <taxon>Capnocytophaga</taxon>
    </lineage>
</organism>
<feature type="transmembrane region" description="Helical" evidence="1">
    <location>
        <begin position="191"/>
        <end position="215"/>
    </location>
</feature>